<evidence type="ECO:0000256" key="13">
    <source>
        <dbReference type="ARBA" id="ARBA00023204"/>
    </source>
</evidence>
<comment type="catalytic activity">
    <reaction evidence="15">
        <text>ATP + H2O = ADP + phosphate + H(+)</text>
        <dbReference type="Rhea" id="RHEA:13065"/>
        <dbReference type="ChEBI" id="CHEBI:15377"/>
        <dbReference type="ChEBI" id="CHEBI:15378"/>
        <dbReference type="ChEBI" id="CHEBI:30616"/>
        <dbReference type="ChEBI" id="CHEBI:43474"/>
        <dbReference type="ChEBI" id="CHEBI:456216"/>
    </reaction>
</comment>
<comment type="caution">
    <text evidence="21">The sequence shown here is derived from an EMBL/GenBank/DDBJ whole genome shotgun (WGS) entry which is preliminary data.</text>
</comment>
<dbReference type="SUPFAM" id="SSF52540">
    <property type="entry name" value="P-loop containing nucleoside triphosphate hydrolases"/>
    <property type="match status" value="2"/>
</dbReference>
<sequence>MDQNGYNSVLQRPPQRGDDGGDDDRDSRPHHHHHHRHHHHHHRRDGDVPVGAGAGAGAAPGEAATASSNAGGANAHQHSTFSLRSPKSEYRPPPFSSPNGHNHSHHNTSTSSAGHSLQSPPRPALPNPYMSSSTGAPGGPVAPSLPPPVGINSSSSPGSSAAGLHQHHHQSQVPPPQHQAAGPPPPVSPLHPPVAYYPPSSNRDIYYPRDPKPASRGFYDPTTDTTKERRISDAATPGASWHNANANANAPPAGTPKTRDPYSYSQTPDQNTPSYYNGSYNTSPRGPSSYNRPRSPLSHSHQNPPAGSLSPPGRQPLLASPSARHGTTANMNSTTNGASALSPFKSDLAAPSPSKVAPPSASTSRANPMSFDSILSSSEPAPKPKEQSPLVSREPEPEIKQERDPRHDREPKRDSREPKQKKRSLEPEPDHDTEVEKDVETEPEPIPGREKERETAVKKRGVRKSTKGRASDIRDAATPKNGRRLSIKKESPTPRPPAKRQANGQPKPKTWSAEMEKKIQNAESQIENRATNLDADEFDEQQYKERAQKRRRVMNELDLEHGLSRRKAFATAVGKKLVLHAELGKRRYDDVFYDEALHEVREQEVYAEKERKKDMQRKRRREKSMAVTMEQKEAALARAEAAEDETERQKHLRDAERASKKAQQTKLILQKGIKGPARNLELNLEGGTMSSFQASDVESGEAGTPSGKRKGKGRGGPRLKKSKEQKQAEKDSAEAAQAAIDAGEELPTKEENRVRIKIKKSKKDPATDAEKDKDEADKTEEEVVEKKTKKSKDKDKDKEKVDDVPDNEKRFLSKGYNQIYDQIWRDMARKDVNKTFKLAVDSYATKSSNLKKTAILASKEAKRWQLRTNKGTKDLQARAKRVMRDMMGFWKRNEREERDLRKAAEKQEIENARKEEADREAARQKRKLNFLISQTELYSHFIGKKIKTDEVERSTDNPEVAKDTHQIQQQKFDIDEPTGPVTGKVTNFENLDFEEGSDEALRAAAMANAQNAIAEAQKKARDFNNQGLDMDEEGEMNFQNPTGLGDVEVEQPKLINAQLKEYQLKGLNWLVNLYEQGINGILADEMGLGKTVQSISVMAYLAEKHDIWGPFLVVAPASTLHNWQQEIAKFVPEFKILPYWGGASDRKVLRKFWDRKHTTYRKDAPFHVCVTSYQLVVSDVAYFQKMRWQYMILDEAQAIKSSQSSRWKALLNFHCRNRLLLTGTPIQNNMQELWALLHFIMPSLFDSHDEFSEWFSKDIESHAQSNTKLNEDQLKRLHMILKPFMLRRVKKHVQKELGDKIELDIFCDLTYRQRAYYSNLRNQINIMDLVEKATMGDEQDSGTLMNLVMQFRKVCNHPDLFERAEVNSPFACAYFAETASFVREGNEIAVGYSSRNLIEYELPRLIWSEGGRIHRPGPDSQVAGWKNRVLNHMMNVWSPDNIRDNSDGTKAFSWLRFTDTSPCEAYEATHQSLIVRAAKELQKPDRLGYMNVAYSDIEDKDYTPSHALFQIRARNNRKPLAEITNEGVLLQLMNVAQGDYNESGLGRLEPAGRPRASAPPIQVSCRSWGTEPERGEALFNAPIRKILYGPTVFQEKALVEKKLPMELWPTQEMLPKPDHEKKGFTNISVPSMQRFVTDSGKLAKLDSLLFKLKNEGHRVLLYFQMTRMIDMMEEYLTYRNYKYCRLDGSTKLEDRRDTVHDFQTRPEIFIFLLSTRAGGLGINLTSADTVIFYDSDWNPTIDSQAMDRAHRLGQTKQVTVYRLITRGTIEERIRKRAMQKEEVQRVVIQGGGASVDFSGRRAPENRNRDIAMWLADDEQAEMIERREKELLESGELDKQQKKKGGKRRKAENAASLDEMYHEGEGNFDDGSKGVSGTATPATVATPADSDGKGKKGRKGTKRAKTAKQRLAIADGMME</sequence>
<name>A0A8K0RXC1_9HYPO</name>
<dbReference type="FunFam" id="3.40.50.10810:FF:000006">
    <property type="entry name" value="Putative DNA helicase INO80"/>
    <property type="match status" value="1"/>
</dbReference>
<organism evidence="21 22">
    <name type="scientific">Fusarium tricinctum</name>
    <dbReference type="NCBI Taxonomy" id="61284"/>
    <lineage>
        <taxon>Eukaryota</taxon>
        <taxon>Fungi</taxon>
        <taxon>Dikarya</taxon>
        <taxon>Ascomycota</taxon>
        <taxon>Pezizomycotina</taxon>
        <taxon>Sordariomycetes</taxon>
        <taxon>Hypocreomycetidae</taxon>
        <taxon>Hypocreales</taxon>
        <taxon>Nectriaceae</taxon>
        <taxon>Fusarium</taxon>
        <taxon>Fusarium tricinctum species complex</taxon>
    </lineage>
</organism>
<comment type="subcellular location">
    <subcellularLocation>
        <location evidence="1 15">Nucleus</location>
    </subcellularLocation>
</comment>
<feature type="domain" description="DBINO" evidence="20">
    <location>
        <begin position="823"/>
        <end position="948"/>
    </location>
</feature>
<feature type="compositionally biased region" description="Low complexity" evidence="17">
    <location>
        <begin position="97"/>
        <end position="116"/>
    </location>
</feature>
<dbReference type="GO" id="GO:0006351">
    <property type="term" value="P:DNA-templated transcription"/>
    <property type="evidence" value="ECO:0007669"/>
    <property type="project" value="InterPro"/>
</dbReference>
<feature type="compositionally biased region" description="Low complexity" evidence="17">
    <location>
        <begin position="349"/>
        <end position="362"/>
    </location>
</feature>
<dbReference type="GO" id="GO:0004386">
    <property type="term" value="F:helicase activity"/>
    <property type="evidence" value="ECO:0007669"/>
    <property type="project" value="UniProtKB-KW"/>
</dbReference>
<feature type="compositionally biased region" description="Basic and acidic residues" evidence="17">
    <location>
        <begin position="393"/>
        <end position="440"/>
    </location>
</feature>
<feature type="compositionally biased region" description="Basic residues" evidence="17">
    <location>
        <begin position="1840"/>
        <end position="1849"/>
    </location>
</feature>
<keyword evidence="5 15" id="KW-0227">DNA damage</keyword>
<feature type="compositionally biased region" description="Low complexity" evidence="17">
    <location>
        <begin position="59"/>
        <end position="75"/>
    </location>
</feature>
<comment type="domain">
    <text evidence="15">The DBINO region is involved in binding to DNA.</text>
</comment>
<keyword evidence="10 15" id="KW-0238">DNA-binding</keyword>
<keyword evidence="13 15" id="KW-0234">DNA repair</keyword>
<dbReference type="InterPro" id="IPR000330">
    <property type="entry name" value="SNF2_N"/>
</dbReference>
<dbReference type="GO" id="GO:0031011">
    <property type="term" value="C:Ino80 complex"/>
    <property type="evidence" value="ECO:0007669"/>
    <property type="project" value="UniProtKB-UniRule"/>
</dbReference>
<feature type="compositionally biased region" description="Basic and acidic residues" evidence="17">
    <location>
        <begin position="722"/>
        <end position="733"/>
    </location>
</feature>
<reference evidence="21" key="1">
    <citation type="journal article" date="2021" name="Nat. Commun.">
        <title>Genetic determinants of endophytism in the Arabidopsis root mycobiome.</title>
        <authorList>
            <person name="Mesny F."/>
            <person name="Miyauchi S."/>
            <person name="Thiergart T."/>
            <person name="Pickel B."/>
            <person name="Atanasova L."/>
            <person name="Karlsson M."/>
            <person name="Huettel B."/>
            <person name="Barry K.W."/>
            <person name="Haridas S."/>
            <person name="Chen C."/>
            <person name="Bauer D."/>
            <person name="Andreopoulos W."/>
            <person name="Pangilinan J."/>
            <person name="LaButti K."/>
            <person name="Riley R."/>
            <person name="Lipzen A."/>
            <person name="Clum A."/>
            <person name="Drula E."/>
            <person name="Henrissat B."/>
            <person name="Kohler A."/>
            <person name="Grigoriev I.V."/>
            <person name="Martin F.M."/>
            <person name="Hacquard S."/>
        </authorList>
    </citation>
    <scope>NUCLEOTIDE SEQUENCE</scope>
    <source>
        <strain evidence="21">MPI-SDFR-AT-0068</strain>
    </source>
</reference>
<feature type="compositionally biased region" description="Basic and acidic residues" evidence="17">
    <location>
        <begin position="763"/>
        <end position="776"/>
    </location>
</feature>
<feature type="coiled-coil region" evidence="16">
    <location>
        <begin position="893"/>
        <end position="934"/>
    </location>
</feature>
<feature type="compositionally biased region" description="Polar residues" evidence="17">
    <location>
        <begin position="263"/>
        <end position="305"/>
    </location>
</feature>
<feature type="compositionally biased region" description="Low complexity" evidence="17">
    <location>
        <begin position="243"/>
        <end position="252"/>
    </location>
</feature>
<keyword evidence="11" id="KW-0010">Activator</keyword>
<dbReference type="GO" id="GO:0016887">
    <property type="term" value="F:ATP hydrolysis activity"/>
    <property type="evidence" value="ECO:0007669"/>
    <property type="project" value="TreeGrafter"/>
</dbReference>
<evidence type="ECO:0000256" key="11">
    <source>
        <dbReference type="ARBA" id="ARBA00023159"/>
    </source>
</evidence>
<feature type="compositionally biased region" description="Basic residues" evidence="17">
    <location>
        <begin position="1894"/>
        <end position="1907"/>
    </location>
</feature>
<evidence type="ECO:0000256" key="12">
    <source>
        <dbReference type="ARBA" id="ARBA00023163"/>
    </source>
</evidence>
<keyword evidence="6 15" id="KW-0378">Hydrolase</keyword>
<evidence type="ECO:0000256" key="5">
    <source>
        <dbReference type="ARBA" id="ARBA00022763"/>
    </source>
</evidence>
<evidence type="ECO:0000256" key="2">
    <source>
        <dbReference type="ARBA" id="ARBA00007025"/>
    </source>
</evidence>
<evidence type="ECO:0000256" key="7">
    <source>
        <dbReference type="ARBA" id="ARBA00022840"/>
    </source>
</evidence>
<comment type="subunit">
    <text evidence="15">Component of the INO80 chromatin-remodeling complex.</text>
</comment>
<evidence type="ECO:0000256" key="4">
    <source>
        <dbReference type="ARBA" id="ARBA00022741"/>
    </source>
</evidence>
<keyword evidence="12" id="KW-0804">Transcription</keyword>
<feature type="compositionally biased region" description="Basic and acidic residues" evidence="17">
    <location>
        <begin position="447"/>
        <end position="457"/>
    </location>
</feature>
<dbReference type="FunFam" id="3.40.50.300:FF:001269">
    <property type="entry name" value="SNF2 family helicase/ATPase"/>
    <property type="match status" value="1"/>
</dbReference>
<proteinExistence type="inferred from homology"/>
<feature type="compositionally biased region" description="Basic residues" evidence="17">
    <location>
        <begin position="28"/>
        <end position="43"/>
    </location>
</feature>
<gene>
    <name evidence="21" type="ORF">BKA59DRAFT_456881</name>
</gene>
<feature type="region of interest" description="Disordered" evidence="17">
    <location>
        <begin position="606"/>
        <end position="811"/>
    </location>
</feature>
<dbReference type="GO" id="GO:0003677">
    <property type="term" value="F:DNA binding"/>
    <property type="evidence" value="ECO:0007669"/>
    <property type="project" value="UniProtKB-UniRule"/>
</dbReference>
<dbReference type="OrthoDB" id="372624at2759"/>
<dbReference type="GO" id="GO:0042393">
    <property type="term" value="F:histone binding"/>
    <property type="evidence" value="ECO:0007669"/>
    <property type="project" value="TreeGrafter"/>
</dbReference>
<dbReference type="Pfam" id="PF00176">
    <property type="entry name" value="SNF2-rel_dom"/>
    <property type="match status" value="1"/>
</dbReference>
<evidence type="ECO:0000256" key="8">
    <source>
        <dbReference type="ARBA" id="ARBA00023015"/>
    </source>
</evidence>
<feature type="compositionally biased region" description="Basic residues" evidence="17">
    <location>
        <begin position="707"/>
        <end position="721"/>
    </location>
</feature>
<feature type="compositionally biased region" description="Basic residues" evidence="17">
    <location>
        <begin position="458"/>
        <end position="467"/>
    </location>
</feature>
<dbReference type="Pfam" id="PF00271">
    <property type="entry name" value="Helicase_C"/>
    <property type="match status" value="1"/>
</dbReference>
<feature type="compositionally biased region" description="Polar residues" evidence="17">
    <location>
        <begin position="325"/>
        <end position="339"/>
    </location>
</feature>
<dbReference type="Gene3D" id="3.40.50.10810">
    <property type="entry name" value="Tandem AAA-ATPase domain"/>
    <property type="match status" value="1"/>
</dbReference>
<keyword evidence="8" id="KW-0805">Transcription regulation</keyword>
<keyword evidence="9 16" id="KW-0175">Coiled coil</keyword>
<feature type="compositionally biased region" description="Low complexity" evidence="17">
    <location>
        <begin position="153"/>
        <end position="163"/>
    </location>
</feature>
<dbReference type="Proteomes" id="UP000813427">
    <property type="component" value="Unassembled WGS sequence"/>
</dbReference>
<feature type="compositionally biased region" description="Pro residues" evidence="17">
    <location>
        <begin position="173"/>
        <end position="196"/>
    </location>
</feature>
<evidence type="ECO:0000256" key="6">
    <source>
        <dbReference type="ARBA" id="ARBA00022801"/>
    </source>
</evidence>
<keyword evidence="4" id="KW-0547">Nucleotide-binding</keyword>
<dbReference type="Pfam" id="PF13892">
    <property type="entry name" value="DBINO"/>
    <property type="match status" value="1"/>
</dbReference>
<accession>A0A8K0RXC1</accession>
<dbReference type="PANTHER" id="PTHR45685:SF2">
    <property type="entry name" value="CHROMATIN-REMODELING ATPASE INO80"/>
    <property type="match status" value="1"/>
</dbReference>
<feature type="compositionally biased region" description="Basic and acidic residues" evidence="17">
    <location>
        <begin position="792"/>
        <end position="811"/>
    </location>
</feature>
<evidence type="ECO:0000256" key="3">
    <source>
        <dbReference type="ARBA" id="ARBA00019805"/>
    </source>
</evidence>
<evidence type="ECO:0000259" key="20">
    <source>
        <dbReference type="PROSITE" id="PS51413"/>
    </source>
</evidence>
<evidence type="ECO:0000256" key="15">
    <source>
        <dbReference type="RuleBase" id="RU368001"/>
    </source>
</evidence>
<dbReference type="SMART" id="SM00487">
    <property type="entry name" value="DEXDc"/>
    <property type="match status" value="1"/>
</dbReference>
<evidence type="ECO:0000256" key="16">
    <source>
        <dbReference type="SAM" id="Coils"/>
    </source>
</evidence>
<dbReference type="InterPro" id="IPR014001">
    <property type="entry name" value="Helicase_ATP-bd"/>
</dbReference>
<dbReference type="Gene3D" id="3.40.50.300">
    <property type="entry name" value="P-loop containing nucleotide triphosphate hydrolases"/>
    <property type="match status" value="2"/>
</dbReference>
<dbReference type="EC" id="3.6.4.-" evidence="15"/>
<dbReference type="InterPro" id="IPR050520">
    <property type="entry name" value="INO80/SWR1_helicase"/>
</dbReference>
<evidence type="ECO:0000313" key="21">
    <source>
        <dbReference type="EMBL" id="KAH7242303.1"/>
    </source>
</evidence>
<keyword evidence="22" id="KW-1185">Reference proteome</keyword>
<evidence type="ECO:0000313" key="22">
    <source>
        <dbReference type="Proteomes" id="UP000813427"/>
    </source>
</evidence>
<dbReference type="PROSITE" id="PS51194">
    <property type="entry name" value="HELICASE_CTER"/>
    <property type="match status" value="1"/>
</dbReference>
<dbReference type="GO" id="GO:0005524">
    <property type="term" value="F:ATP binding"/>
    <property type="evidence" value="ECO:0007669"/>
    <property type="project" value="UniProtKB-UniRule"/>
</dbReference>
<dbReference type="SMART" id="SM00490">
    <property type="entry name" value="HELICc"/>
    <property type="match status" value="1"/>
</dbReference>
<comment type="similarity">
    <text evidence="2 15">Belongs to the SNF2/RAD54 helicase family.</text>
</comment>
<dbReference type="GO" id="GO:0140658">
    <property type="term" value="F:ATP-dependent chromatin remodeler activity"/>
    <property type="evidence" value="ECO:0007669"/>
    <property type="project" value="InterPro"/>
</dbReference>
<evidence type="ECO:0000256" key="10">
    <source>
        <dbReference type="ARBA" id="ARBA00023125"/>
    </source>
</evidence>
<feature type="domain" description="Helicase C-terminal" evidence="19">
    <location>
        <begin position="1644"/>
        <end position="1803"/>
    </location>
</feature>
<dbReference type="InterPro" id="IPR031047">
    <property type="entry name" value="DEXQc_INO80"/>
</dbReference>
<dbReference type="InterPro" id="IPR038718">
    <property type="entry name" value="SNF2-like_sf"/>
</dbReference>
<evidence type="ECO:0000259" key="19">
    <source>
        <dbReference type="PROSITE" id="PS51194"/>
    </source>
</evidence>
<keyword evidence="14" id="KW-0539">Nucleus</keyword>
<comment type="function">
    <text evidence="15">ATPase component of the INO80 complex which remodels chromatin by shifting nucleosomes and is involved in DNA repair.</text>
</comment>
<dbReference type="PANTHER" id="PTHR45685">
    <property type="entry name" value="HELICASE SRCAP-RELATED"/>
    <property type="match status" value="1"/>
</dbReference>
<evidence type="ECO:0000256" key="9">
    <source>
        <dbReference type="ARBA" id="ARBA00023054"/>
    </source>
</evidence>
<dbReference type="PROSITE" id="PS51413">
    <property type="entry name" value="DBINO"/>
    <property type="match status" value="1"/>
</dbReference>
<feature type="region of interest" description="Disordered" evidence="17">
    <location>
        <begin position="1"/>
        <end position="513"/>
    </location>
</feature>
<feature type="compositionally biased region" description="Low complexity" evidence="17">
    <location>
        <begin position="1874"/>
        <end position="1888"/>
    </location>
</feature>
<dbReference type="CDD" id="cd18793">
    <property type="entry name" value="SF2_C_SNF"/>
    <property type="match status" value="1"/>
</dbReference>
<dbReference type="InterPro" id="IPR027417">
    <property type="entry name" value="P-loop_NTPase"/>
</dbReference>
<evidence type="ECO:0000256" key="14">
    <source>
        <dbReference type="ARBA" id="ARBA00023242"/>
    </source>
</evidence>
<keyword evidence="7 15" id="KW-0067">ATP-binding</keyword>
<keyword evidence="21" id="KW-0347">Helicase</keyword>
<protein>
    <recommendedName>
        <fullName evidence="3 15">Chromatin-remodeling ATPase INO80</fullName>
        <ecNumber evidence="15">3.6.4.-</ecNumber>
    </recommendedName>
</protein>
<feature type="region of interest" description="Disordered" evidence="17">
    <location>
        <begin position="1828"/>
        <end position="1918"/>
    </location>
</feature>
<feature type="compositionally biased region" description="Polar residues" evidence="17">
    <location>
        <begin position="76"/>
        <end position="85"/>
    </location>
</feature>
<feature type="compositionally biased region" description="Basic and acidic residues" evidence="17">
    <location>
        <begin position="647"/>
        <end position="659"/>
    </location>
</feature>
<evidence type="ECO:0000256" key="1">
    <source>
        <dbReference type="ARBA" id="ARBA00004123"/>
    </source>
</evidence>
<evidence type="ECO:0000259" key="18">
    <source>
        <dbReference type="PROSITE" id="PS51192"/>
    </source>
</evidence>
<dbReference type="GO" id="GO:0060255">
    <property type="term" value="P:regulation of macromolecule metabolic process"/>
    <property type="evidence" value="ECO:0007669"/>
    <property type="project" value="UniProtKB-ARBA"/>
</dbReference>
<dbReference type="GO" id="GO:0006281">
    <property type="term" value="P:DNA repair"/>
    <property type="evidence" value="ECO:0007669"/>
    <property type="project" value="UniProtKB-UniRule"/>
</dbReference>
<dbReference type="InterPro" id="IPR020838">
    <property type="entry name" value="DBINO"/>
</dbReference>
<dbReference type="CDD" id="cd18002">
    <property type="entry name" value="DEXQc_INO80"/>
    <property type="match status" value="1"/>
</dbReference>
<dbReference type="EMBL" id="JAGPXF010000005">
    <property type="protein sequence ID" value="KAH7242303.1"/>
    <property type="molecule type" value="Genomic_DNA"/>
</dbReference>
<dbReference type="InterPro" id="IPR001650">
    <property type="entry name" value="Helicase_C-like"/>
</dbReference>
<dbReference type="InterPro" id="IPR049730">
    <property type="entry name" value="SNF2/RAD54-like_C"/>
</dbReference>
<feature type="compositionally biased region" description="Basic and acidic residues" evidence="17">
    <location>
        <begin position="1828"/>
        <end position="1839"/>
    </location>
</feature>
<dbReference type="PROSITE" id="PS51192">
    <property type="entry name" value="HELICASE_ATP_BIND_1"/>
    <property type="match status" value="1"/>
</dbReference>
<evidence type="ECO:0000256" key="17">
    <source>
        <dbReference type="SAM" id="MobiDB-lite"/>
    </source>
</evidence>
<feature type="domain" description="Helicase ATP-binding" evidence="18">
    <location>
        <begin position="1071"/>
        <end position="1243"/>
    </location>
</feature>
<feature type="compositionally biased region" description="Polar residues" evidence="17">
    <location>
        <begin position="1"/>
        <end position="10"/>
    </location>
</feature>